<dbReference type="Proteomes" id="UP000242188">
    <property type="component" value="Unassembled WGS sequence"/>
</dbReference>
<dbReference type="Pfam" id="PF05154">
    <property type="entry name" value="TM2"/>
    <property type="match status" value="4"/>
</dbReference>
<comment type="similarity">
    <text evidence="2">Belongs to the TM2 family.</text>
</comment>
<reference evidence="9 10" key="1">
    <citation type="journal article" date="2017" name="Nat. Ecol. Evol.">
        <title>Scallop genome provides insights into evolution of bilaterian karyotype and development.</title>
        <authorList>
            <person name="Wang S."/>
            <person name="Zhang J."/>
            <person name="Jiao W."/>
            <person name="Li J."/>
            <person name="Xun X."/>
            <person name="Sun Y."/>
            <person name="Guo X."/>
            <person name="Huan P."/>
            <person name="Dong B."/>
            <person name="Zhang L."/>
            <person name="Hu X."/>
            <person name="Sun X."/>
            <person name="Wang J."/>
            <person name="Zhao C."/>
            <person name="Wang Y."/>
            <person name="Wang D."/>
            <person name="Huang X."/>
            <person name="Wang R."/>
            <person name="Lv J."/>
            <person name="Li Y."/>
            <person name="Zhang Z."/>
            <person name="Liu B."/>
            <person name="Lu W."/>
            <person name="Hui Y."/>
            <person name="Liang J."/>
            <person name="Zhou Z."/>
            <person name="Hou R."/>
            <person name="Li X."/>
            <person name="Liu Y."/>
            <person name="Li H."/>
            <person name="Ning X."/>
            <person name="Lin Y."/>
            <person name="Zhao L."/>
            <person name="Xing Q."/>
            <person name="Dou J."/>
            <person name="Li Y."/>
            <person name="Mao J."/>
            <person name="Guo H."/>
            <person name="Dou H."/>
            <person name="Li T."/>
            <person name="Mu C."/>
            <person name="Jiang W."/>
            <person name="Fu Q."/>
            <person name="Fu X."/>
            <person name="Miao Y."/>
            <person name="Liu J."/>
            <person name="Yu Q."/>
            <person name="Li R."/>
            <person name="Liao H."/>
            <person name="Li X."/>
            <person name="Kong Y."/>
            <person name="Jiang Z."/>
            <person name="Chourrout D."/>
            <person name="Li R."/>
            <person name="Bao Z."/>
        </authorList>
    </citation>
    <scope>NUCLEOTIDE SEQUENCE [LARGE SCALE GENOMIC DNA]</scope>
    <source>
        <strain evidence="9 10">PY_sf001</strain>
    </source>
</reference>
<feature type="domain" description="TM2" evidence="8">
    <location>
        <begin position="241"/>
        <end position="281"/>
    </location>
</feature>
<dbReference type="PANTHER" id="PTHR21016:SF25">
    <property type="entry name" value="TM2 DOMAIN-CONTAINING PROTEIN DDB_G0277895-RELATED"/>
    <property type="match status" value="1"/>
</dbReference>
<feature type="transmembrane region" description="Helical" evidence="7">
    <location>
        <begin position="169"/>
        <end position="189"/>
    </location>
</feature>
<feature type="domain" description="TM2" evidence="8">
    <location>
        <begin position="165"/>
        <end position="214"/>
    </location>
</feature>
<evidence type="ECO:0000256" key="6">
    <source>
        <dbReference type="SAM" id="MobiDB-lite"/>
    </source>
</evidence>
<protein>
    <recommendedName>
        <fullName evidence="8">TM2 domain-containing protein</fullName>
    </recommendedName>
</protein>
<evidence type="ECO:0000259" key="8">
    <source>
        <dbReference type="Pfam" id="PF05154"/>
    </source>
</evidence>
<dbReference type="PANTHER" id="PTHR21016">
    <property type="entry name" value="BETA-AMYLOID BINDING PROTEIN-RELATED"/>
    <property type="match status" value="1"/>
</dbReference>
<organism evidence="9 10">
    <name type="scientific">Mizuhopecten yessoensis</name>
    <name type="common">Japanese scallop</name>
    <name type="synonym">Patinopecten yessoensis</name>
    <dbReference type="NCBI Taxonomy" id="6573"/>
    <lineage>
        <taxon>Eukaryota</taxon>
        <taxon>Metazoa</taxon>
        <taxon>Spiralia</taxon>
        <taxon>Lophotrochozoa</taxon>
        <taxon>Mollusca</taxon>
        <taxon>Bivalvia</taxon>
        <taxon>Autobranchia</taxon>
        <taxon>Pteriomorphia</taxon>
        <taxon>Pectinida</taxon>
        <taxon>Pectinoidea</taxon>
        <taxon>Pectinidae</taxon>
        <taxon>Mizuhopecten</taxon>
    </lineage>
</organism>
<proteinExistence type="inferred from homology"/>
<evidence type="ECO:0000256" key="5">
    <source>
        <dbReference type="ARBA" id="ARBA00023136"/>
    </source>
</evidence>
<accession>A0A210QX94</accession>
<dbReference type="EMBL" id="NEDP02001380">
    <property type="protein sequence ID" value="OWF53336.1"/>
    <property type="molecule type" value="Genomic_DNA"/>
</dbReference>
<keyword evidence="5 7" id="KW-0472">Membrane</keyword>
<feature type="transmembrane region" description="Helical" evidence="7">
    <location>
        <begin position="240"/>
        <end position="257"/>
    </location>
</feature>
<keyword evidence="3 7" id="KW-0812">Transmembrane</keyword>
<name>A0A210QX94_MIZYE</name>
<evidence type="ECO:0000256" key="4">
    <source>
        <dbReference type="ARBA" id="ARBA00022989"/>
    </source>
</evidence>
<dbReference type="AlphaFoldDB" id="A0A210QX94"/>
<gene>
    <name evidence="9" type="ORF">KP79_PYT00449</name>
</gene>
<comment type="caution">
    <text evidence="9">The sequence shown here is derived from an EMBL/GenBank/DDBJ whole genome shotgun (WGS) entry which is preliminary data.</text>
</comment>
<feature type="transmembrane region" description="Helical" evidence="7">
    <location>
        <begin position="60"/>
        <end position="81"/>
    </location>
</feature>
<feature type="domain" description="TM2" evidence="8">
    <location>
        <begin position="31"/>
        <end position="79"/>
    </location>
</feature>
<feature type="region of interest" description="Disordered" evidence="6">
    <location>
        <begin position="542"/>
        <end position="573"/>
    </location>
</feature>
<feature type="transmembrane region" description="Helical" evidence="7">
    <location>
        <begin position="102"/>
        <end position="121"/>
    </location>
</feature>
<sequence>MPSSFETVLRQLDDDARRERDLQLRAKQQQRKSSTVAHALAFSLGMFGAHHFYLRRPFFGVSYFLTLGLFGVGYIVDLFRIGSLVDEANEDSDVDLESKTNIDAYVLWFPCGILGFHQFYLGNYCLGFVYLCTFGVYGFGWIIDFFRIPSLVSIYNSPLEDVPKKKSKTTAYMFALSPFGILGLHHYYLNRWKWGVLYTLTCGVFGVGWLVDFFRVPHLIARENKHLRGEGLGLVHTDDVYLLWFSFGLFGAHHYYLGRKGWALLYMCTFGFFTIGWLLDICRIPCLVLTQNNHAVIDDIDDTKYASSVEFVSTIYDKTVEMECIPERKVVQERTLDLDHFAIKNKTPVQQISPPKQYENSFFQPLESPIHRRSLSSSNLAGKLGPKRAPSVRTTKTQVQSLPPSPRKACDHDSSDDDDVIITKVITTPRGNGLPPISRNGGKPVLQTTAYDETIDDQTVNTPRYDDVERKDKNVTQQNEDKLLQNKVTHFCIDDSTMSNKMTNCRENSRSDDVVVKKIVITPRSNDTVTAKKVKSPRYNDVGITSIGGRPRSDDEDLTHRGRGPVWDGRGDDITETCEGLSPREVTQWMSWREDDIIL</sequence>
<feature type="domain" description="TM2" evidence="8">
    <location>
        <begin position="104"/>
        <end position="146"/>
    </location>
</feature>
<feature type="region of interest" description="Disordered" evidence="6">
    <location>
        <begin position="374"/>
        <end position="416"/>
    </location>
</feature>
<keyword evidence="10" id="KW-1185">Reference proteome</keyword>
<dbReference type="GO" id="GO:0016020">
    <property type="term" value="C:membrane"/>
    <property type="evidence" value="ECO:0007669"/>
    <property type="project" value="UniProtKB-SubCell"/>
</dbReference>
<feature type="transmembrane region" description="Helical" evidence="7">
    <location>
        <begin position="195"/>
        <end position="220"/>
    </location>
</feature>
<feature type="transmembrane region" description="Helical" evidence="7">
    <location>
        <begin position="127"/>
        <end position="148"/>
    </location>
</feature>
<feature type="transmembrane region" description="Helical" evidence="7">
    <location>
        <begin position="35"/>
        <end position="54"/>
    </location>
</feature>
<evidence type="ECO:0000256" key="2">
    <source>
        <dbReference type="ARBA" id="ARBA00008284"/>
    </source>
</evidence>
<evidence type="ECO:0000256" key="7">
    <source>
        <dbReference type="SAM" id="Phobius"/>
    </source>
</evidence>
<evidence type="ECO:0000256" key="3">
    <source>
        <dbReference type="ARBA" id="ARBA00022692"/>
    </source>
</evidence>
<dbReference type="InterPro" id="IPR050932">
    <property type="entry name" value="TM2D1-3-like"/>
</dbReference>
<evidence type="ECO:0000313" key="10">
    <source>
        <dbReference type="Proteomes" id="UP000242188"/>
    </source>
</evidence>
<evidence type="ECO:0000256" key="1">
    <source>
        <dbReference type="ARBA" id="ARBA00004141"/>
    </source>
</evidence>
<keyword evidence="4 7" id="KW-1133">Transmembrane helix</keyword>
<comment type="subcellular location">
    <subcellularLocation>
        <location evidence="1">Membrane</location>
        <topology evidence="1">Multi-pass membrane protein</topology>
    </subcellularLocation>
</comment>
<feature type="compositionally biased region" description="Polar residues" evidence="6">
    <location>
        <begin position="392"/>
        <end position="402"/>
    </location>
</feature>
<dbReference type="STRING" id="6573.A0A210QX94"/>
<dbReference type="InterPro" id="IPR007829">
    <property type="entry name" value="TM2"/>
</dbReference>
<evidence type="ECO:0000313" key="9">
    <source>
        <dbReference type="EMBL" id="OWF53336.1"/>
    </source>
</evidence>
<feature type="transmembrane region" description="Helical" evidence="7">
    <location>
        <begin position="263"/>
        <end position="282"/>
    </location>
</feature>